<feature type="region of interest" description="Disordered" evidence="1">
    <location>
        <begin position="1"/>
        <end position="74"/>
    </location>
</feature>
<dbReference type="AlphaFoldDB" id="A0A8J3SYG0"/>
<evidence type="ECO:0000256" key="1">
    <source>
        <dbReference type="SAM" id="MobiDB-lite"/>
    </source>
</evidence>
<dbReference type="Proteomes" id="UP000634476">
    <property type="component" value="Unassembled WGS sequence"/>
</dbReference>
<feature type="compositionally biased region" description="Low complexity" evidence="1">
    <location>
        <begin position="48"/>
        <end position="74"/>
    </location>
</feature>
<sequence>MTGNKSFKNRVRTRMAKTGESYTAARRRLLPAAGEQEPAAEERPPAVPAAEQEPAAPAADRGVPAPDADAPASAVRDTIVSDDAMTVRTGRSHEEWFALLDAWGATGRTHGEIARRLVEEHGVEGWWAQSITVAYERARGLRAPGQSRTGDFSISAGKIINVPAERVIEAFTDDDLRARWLSGAPFEIRTSRPGKSVTANWEGRAALTIGVIAKGGKKTQLGLQHGKLPDAATAAEMKTYWRERVTALKRLLEG</sequence>
<organism evidence="2 3">
    <name type="scientific">Planobispora takensis</name>
    <dbReference type="NCBI Taxonomy" id="1367882"/>
    <lineage>
        <taxon>Bacteria</taxon>
        <taxon>Bacillati</taxon>
        <taxon>Actinomycetota</taxon>
        <taxon>Actinomycetes</taxon>
        <taxon>Streptosporangiales</taxon>
        <taxon>Streptosporangiaceae</taxon>
        <taxon>Planobispora</taxon>
    </lineage>
</organism>
<proteinExistence type="predicted"/>
<evidence type="ECO:0000313" key="2">
    <source>
        <dbReference type="EMBL" id="GII01625.1"/>
    </source>
</evidence>
<reference evidence="2" key="1">
    <citation type="submission" date="2021-01" db="EMBL/GenBank/DDBJ databases">
        <title>Whole genome shotgun sequence of Planobispora takensis NBRC 109077.</title>
        <authorList>
            <person name="Komaki H."/>
            <person name="Tamura T."/>
        </authorList>
    </citation>
    <scope>NUCLEOTIDE SEQUENCE</scope>
    <source>
        <strain evidence="2">NBRC 109077</strain>
    </source>
</reference>
<comment type="caution">
    <text evidence="2">The sequence shown here is derived from an EMBL/GenBank/DDBJ whole genome shotgun (WGS) entry which is preliminary data.</text>
</comment>
<dbReference type="SUPFAM" id="SSF55961">
    <property type="entry name" value="Bet v1-like"/>
    <property type="match status" value="1"/>
</dbReference>
<protein>
    <recommendedName>
        <fullName evidence="4">DUF4287 domain-containing protein</fullName>
    </recommendedName>
</protein>
<keyword evidence="3" id="KW-1185">Reference proteome</keyword>
<evidence type="ECO:0000313" key="3">
    <source>
        <dbReference type="Proteomes" id="UP000634476"/>
    </source>
</evidence>
<evidence type="ECO:0008006" key="4">
    <source>
        <dbReference type="Google" id="ProtNLM"/>
    </source>
</evidence>
<gene>
    <name evidence="2" type="ORF">Pta02_36330</name>
</gene>
<name>A0A8J3SYG0_9ACTN</name>
<accession>A0A8J3SYG0</accession>
<dbReference type="EMBL" id="BOOK01000026">
    <property type="protein sequence ID" value="GII01625.1"/>
    <property type="molecule type" value="Genomic_DNA"/>
</dbReference>
<dbReference type="RefSeq" id="WP_203875997.1">
    <property type="nucleotide sequence ID" value="NZ_BOOK01000026.1"/>
</dbReference>